<name>A0ABU4ULM4_9GAMM</name>
<dbReference type="Proteomes" id="UP001284537">
    <property type="component" value="Unassembled WGS sequence"/>
</dbReference>
<organism evidence="1 2">
    <name type="scientific">Methylomonas defluvii</name>
    <dbReference type="NCBI Taxonomy" id="3045149"/>
    <lineage>
        <taxon>Bacteria</taxon>
        <taxon>Pseudomonadati</taxon>
        <taxon>Pseudomonadota</taxon>
        <taxon>Gammaproteobacteria</taxon>
        <taxon>Methylococcales</taxon>
        <taxon>Methylococcaceae</taxon>
        <taxon>Methylomonas</taxon>
    </lineage>
</organism>
<evidence type="ECO:0000313" key="2">
    <source>
        <dbReference type="Proteomes" id="UP001284537"/>
    </source>
</evidence>
<proteinExistence type="predicted"/>
<dbReference type="EMBL" id="JAXARY010000043">
    <property type="protein sequence ID" value="MDX8130385.1"/>
    <property type="molecule type" value="Genomic_DNA"/>
</dbReference>
<accession>A0ABU4ULM4</accession>
<sequence>APSTGAFERISPLGAMQGCIALPKGQEAPFGNPVQKRGAQGISGIRVAFLLVTFLWPNKEKLLGSRAETRH</sequence>
<feature type="non-terminal residue" evidence="1">
    <location>
        <position position="1"/>
    </location>
</feature>
<protein>
    <submittedName>
        <fullName evidence="1">Uncharacterized protein</fullName>
    </submittedName>
</protein>
<reference evidence="1 2" key="1">
    <citation type="submission" date="2023-11" db="EMBL/GenBank/DDBJ databases">
        <authorList>
            <person name="Ouyang M.-Y."/>
        </authorList>
    </citation>
    <scope>NUCLEOTIDE SEQUENCE [LARGE SCALE GENOMIC DNA]</scope>
    <source>
        <strain evidence="1 2">OY6</strain>
    </source>
</reference>
<gene>
    <name evidence="1" type="ORF">QLH52_24050</name>
</gene>
<keyword evidence="2" id="KW-1185">Reference proteome</keyword>
<comment type="caution">
    <text evidence="1">The sequence shown here is derived from an EMBL/GenBank/DDBJ whole genome shotgun (WGS) entry which is preliminary data.</text>
</comment>
<evidence type="ECO:0000313" key="1">
    <source>
        <dbReference type="EMBL" id="MDX8130385.1"/>
    </source>
</evidence>